<keyword evidence="1" id="KW-0238">DNA-binding</keyword>
<dbReference type="AlphaFoldDB" id="A0A4R4E6J9"/>
<dbReference type="PROSITE" id="PS50930">
    <property type="entry name" value="HTH_LYTTR"/>
    <property type="match status" value="1"/>
</dbReference>
<dbReference type="SMART" id="SM00448">
    <property type="entry name" value="REC"/>
    <property type="match status" value="1"/>
</dbReference>
<accession>A0A4R4E6J9</accession>
<evidence type="ECO:0000313" key="6">
    <source>
        <dbReference type="Proteomes" id="UP000295164"/>
    </source>
</evidence>
<dbReference type="PANTHER" id="PTHR48111:SF17">
    <property type="entry name" value="TRANSCRIPTIONAL REGULATORY PROTEIN YPDB"/>
    <property type="match status" value="1"/>
</dbReference>
<sequence length="238" mass="27429">MLPEPVRCLVVEDEADAALLLRRYITQTDRLEFVARCRDTDSAEALLRQERIDLVFLDINLPGRSGVEWKRALVADVPVIFTTADAAFAAEGFALDAVDYLLKPFSYERFLQGLDRYRRLQAGYSACRPVAPPASERPFLMVRVERMLQKIYLDEVLYIEAKRNYLLFYLNSGAVKVYQPIKSIEERLPQAFFLRIHRSFIVASQRVRAFSSTIVQVEEYRLPVGRSYQSTVQVVLSH</sequence>
<dbReference type="GO" id="GO:0032993">
    <property type="term" value="C:protein-DNA complex"/>
    <property type="evidence" value="ECO:0007669"/>
    <property type="project" value="TreeGrafter"/>
</dbReference>
<comment type="caution">
    <text evidence="5">The sequence shown here is derived from an EMBL/GenBank/DDBJ whole genome shotgun (WGS) entry which is preliminary data.</text>
</comment>
<dbReference type="PROSITE" id="PS50110">
    <property type="entry name" value="RESPONSE_REGULATORY"/>
    <property type="match status" value="1"/>
</dbReference>
<gene>
    <name evidence="5" type="ORF">E0486_06555</name>
</gene>
<evidence type="ECO:0000259" key="3">
    <source>
        <dbReference type="PROSITE" id="PS50110"/>
    </source>
</evidence>
<evidence type="ECO:0000259" key="4">
    <source>
        <dbReference type="PROSITE" id="PS50930"/>
    </source>
</evidence>
<dbReference type="InterPro" id="IPR011006">
    <property type="entry name" value="CheY-like_superfamily"/>
</dbReference>
<dbReference type="GO" id="GO:0000976">
    <property type="term" value="F:transcription cis-regulatory region binding"/>
    <property type="evidence" value="ECO:0007669"/>
    <property type="project" value="TreeGrafter"/>
</dbReference>
<dbReference type="Proteomes" id="UP000295164">
    <property type="component" value="Unassembled WGS sequence"/>
</dbReference>
<evidence type="ECO:0000313" key="5">
    <source>
        <dbReference type="EMBL" id="TCZ73328.1"/>
    </source>
</evidence>
<dbReference type="GO" id="GO:0000156">
    <property type="term" value="F:phosphorelay response regulator activity"/>
    <property type="evidence" value="ECO:0007669"/>
    <property type="project" value="TreeGrafter"/>
</dbReference>
<dbReference type="Pfam" id="PF00072">
    <property type="entry name" value="Response_reg"/>
    <property type="match status" value="1"/>
</dbReference>
<feature type="domain" description="HTH LytTR-type" evidence="4">
    <location>
        <begin position="153"/>
        <end position="238"/>
    </location>
</feature>
<evidence type="ECO:0000256" key="1">
    <source>
        <dbReference type="ARBA" id="ARBA00023125"/>
    </source>
</evidence>
<dbReference type="PANTHER" id="PTHR48111">
    <property type="entry name" value="REGULATOR OF RPOS"/>
    <property type="match status" value="1"/>
</dbReference>
<dbReference type="Gene3D" id="3.40.50.2300">
    <property type="match status" value="1"/>
</dbReference>
<dbReference type="InterPro" id="IPR001789">
    <property type="entry name" value="Sig_transdc_resp-reg_receiver"/>
</dbReference>
<evidence type="ECO:0000256" key="2">
    <source>
        <dbReference type="PROSITE-ProRule" id="PRU00169"/>
    </source>
</evidence>
<reference evidence="5 6" key="1">
    <citation type="submission" date="2019-03" db="EMBL/GenBank/DDBJ databases">
        <authorList>
            <person name="Kim M.K.M."/>
        </authorList>
    </citation>
    <scope>NUCLEOTIDE SEQUENCE [LARGE SCALE GENOMIC DNA]</scope>
    <source>
        <strain evidence="5 6">17J68-15</strain>
    </source>
</reference>
<protein>
    <submittedName>
        <fullName evidence="5">Response regulator transcription factor</fullName>
    </submittedName>
</protein>
<feature type="domain" description="Response regulatory" evidence="3">
    <location>
        <begin position="7"/>
        <end position="118"/>
    </location>
</feature>
<dbReference type="GO" id="GO:0005829">
    <property type="term" value="C:cytosol"/>
    <property type="evidence" value="ECO:0007669"/>
    <property type="project" value="TreeGrafter"/>
</dbReference>
<dbReference type="EMBL" id="SKFH01000007">
    <property type="protein sequence ID" value="TCZ73328.1"/>
    <property type="molecule type" value="Genomic_DNA"/>
</dbReference>
<dbReference type="GO" id="GO:0006355">
    <property type="term" value="P:regulation of DNA-templated transcription"/>
    <property type="evidence" value="ECO:0007669"/>
    <property type="project" value="TreeGrafter"/>
</dbReference>
<proteinExistence type="predicted"/>
<dbReference type="InterPro" id="IPR039420">
    <property type="entry name" value="WalR-like"/>
</dbReference>
<dbReference type="InterPro" id="IPR007492">
    <property type="entry name" value="LytTR_DNA-bd_dom"/>
</dbReference>
<keyword evidence="6" id="KW-1185">Reference proteome</keyword>
<feature type="modified residue" description="4-aspartylphosphate" evidence="2">
    <location>
        <position position="58"/>
    </location>
</feature>
<keyword evidence="2" id="KW-0597">Phosphoprotein</keyword>
<name>A0A4R4E6J9_9BACT</name>
<dbReference type="Pfam" id="PF04397">
    <property type="entry name" value="LytTR"/>
    <property type="match status" value="1"/>
</dbReference>
<organism evidence="5 6">
    <name type="scientific">Flaviaesturariibacter aridisoli</name>
    <dbReference type="NCBI Taxonomy" id="2545761"/>
    <lineage>
        <taxon>Bacteria</taxon>
        <taxon>Pseudomonadati</taxon>
        <taxon>Bacteroidota</taxon>
        <taxon>Chitinophagia</taxon>
        <taxon>Chitinophagales</taxon>
        <taxon>Chitinophagaceae</taxon>
        <taxon>Flaviaestuariibacter</taxon>
    </lineage>
</organism>
<dbReference type="SMART" id="SM00850">
    <property type="entry name" value="LytTR"/>
    <property type="match status" value="1"/>
</dbReference>
<dbReference type="SUPFAM" id="SSF52172">
    <property type="entry name" value="CheY-like"/>
    <property type="match status" value="1"/>
</dbReference>
<dbReference type="Gene3D" id="2.40.50.1020">
    <property type="entry name" value="LytTr DNA-binding domain"/>
    <property type="match status" value="1"/>
</dbReference>
<dbReference type="RefSeq" id="WP_131851347.1">
    <property type="nucleotide sequence ID" value="NZ_SKFH01000007.1"/>
</dbReference>
<dbReference type="OrthoDB" id="2168082at2"/>